<keyword evidence="1" id="KW-1133">Transmembrane helix</keyword>
<evidence type="ECO:0000313" key="2">
    <source>
        <dbReference type="EMBL" id="KEQ28495.1"/>
    </source>
</evidence>
<name>A0A081PCS2_9SPHI</name>
<feature type="transmembrane region" description="Helical" evidence="1">
    <location>
        <begin position="75"/>
        <end position="94"/>
    </location>
</feature>
<evidence type="ECO:0000256" key="1">
    <source>
        <dbReference type="SAM" id="Phobius"/>
    </source>
</evidence>
<keyword evidence="1" id="KW-0812">Transmembrane</keyword>
<dbReference type="Proteomes" id="UP000028007">
    <property type="component" value="Unassembled WGS sequence"/>
</dbReference>
<protein>
    <submittedName>
        <fullName evidence="2">Uncharacterized protein</fullName>
    </submittedName>
</protein>
<reference evidence="2 3" key="1">
    <citation type="journal article" date="1992" name="Int. J. Syst. Bacteriol.">
        <title>Sphingobacterium antarcticus sp. nov. a Psychrotrophic Bacterium from the Soils of Schirmacher Oasis, Antarctica.</title>
        <authorList>
            <person name="Shivaji S."/>
            <person name="Ray M.K."/>
            <person name="Rao N.S."/>
            <person name="Saiserr L."/>
            <person name="Jagannadham M.V."/>
            <person name="Kumar G.S."/>
            <person name="Reddy G."/>
            <person name="Bhargava P.M."/>
        </authorList>
    </citation>
    <scope>NUCLEOTIDE SEQUENCE [LARGE SCALE GENOMIC DNA]</scope>
    <source>
        <strain evidence="2 3">4BY</strain>
    </source>
</reference>
<dbReference type="eggNOG" id="ENOG5032XKZ">
    <property type="taxonomic scope" value="Bacteria"/>
</dbReference>
<keyword evidence="1" id="KW-0472">Membrane</keyword>
<proteinExistence type="predicted"/>
<organism evidence="2 3">
    <name type="scientific">Pedobacter antarcticus 4BY</name>
    <dbReference type="NCBI Taxonomy" id="1358423"/>
    <lineage>
        <taxon>Bacteria</taxon>
        <taxon>Pseudomonadati</taxon>
        <taxon>Bacteroidota</taxon>
        <taxon>Sphingobacteriia</taxon>
        <taxon>Sphingobacteriales</taxon>
        <taxon>Sphingobacteriaceae</taxon>
        <taxon>Pedobacter</taxon>
    </lineage>
</organism>
<accession>A0A081PCS2</accession>
<keyword evidence="3" id="KW-1185">Reference proteome</keyword>
<dbReference type="OrthoDB" id="1345370at2"/>
<sequence length="217" mass="24630">MIKITKELIERYHLDECTAEERTAVEQWLNDDFFEEEIENKECTLPENLQSDIWEEIRKTIPDHTSSTATKTIRLWPKLIAASIALVALSVLFFHNKKTVLPAYTSIRNSVSVNNNTLNVKHIDDAGYSIAISPGTYANINYRNGLIDFTGSIIICAKRDIELNIKGINKKLKFKGGQTYIALLGKSPNDHTIVISTQNLMDLPPLLQKQVVNEFRI</sequence>
<gene>
    <name evidence="2" type="ORF">N180_02345</name>
</gene>
<dbReference type="AlphaFoldDB" id="A0A081PCS2"/>
<dbReference type="RefSeq" id="WP_037444429.1">
    <property type="nucleotide sequence ID" value="NZ_JNFF01000116.1"/>
</dbReference>
<comment type="caution">
    <text evidence="2">The sequence shown here is derived from an EMBL/GenBank/DDBJ whole genome shotgun (WGS) entry which is preliminary data.</text>
</comment>
<evidence type="ECO:0000313" key="3">
    <source>
        <dbReference type="Proteomes" id="UP000028007"/>
    </source>
</evidence>
<dbReference type="EMBL" id="JNFF01000116">
    <property type="protein sequence ID" value="KEQ28495.1"/>
    <property type="molecule type" value="Genomic_DNA"/>
</dbReference>